<name>A0ABT1QTP6_9GAMM</name>
<dbReference type="Proteomes" id="UP001165498">
    <property type="component" value="Unassembled WGS sequence"/>
</dbReference>
<evidence type="ECO:0000256" key="1">
    <source>
        <dbReference type="SAM" id="Phobius"/>
    </source>
</evidence>
<feature type="transmembrane region" description="Helical" evidence="1">
    <location>
        <begin position="47"/>
        <end position="70"/>
    </location>
</feature>
<reference evidence="2" key="1">
    <citation type="submission" date="2022-07" db="EMBL/GenBank/DDBJ databases">
        <title>Tahibacter sp., a new gammaproteobacterium isolated from the silt sample collected at pig farm.</title>
        <authorList>
            <person name="Chen H."/>
        </authorList>
    </citation>
    <scope>NUCLEOTIDE SEQUENCE</scope>
    <source>
        <strain evidence="2">P2K</strain>
    </source>
</reference>
<accession>A0ABT1QTP6</accession>
<sequence>MNTWLLAATVLAVVVGLIHSLLGEVLIFRRQPRDAAGRRRLQRPFDILWACWHIATVFGLALAALLWQLAAMPEPLALRGFLLNVVAIAYAVSALLVLFGTRGRHPGWAGLGGVAVLVMLA</sequence>
<dbReference type="EMBL" id="JANFQO010000011">
    <property type="protein sequence ID" value="MCQ4165661.1"/>
    <property type="molecule type" value="Genomic_DNA"/>
</dbReference>
<gene>
    <name evidence="2" type="ORF">NM961_13155</name>
</gene>
<proteinExistence type="predicted"/>
<feature type="transmembrane region" description="Helical" evidence="1">
    <location>
        <begin position="76"/>
        <end position="99"/>
    </location>
</feature>
<feature type="transmembrane region" description="Helical" evidence="1">
    <location>
        <begin position="6"/>
        <end position="27"/>
    </location>
</feature>
<dbReference type="RefSeq" id="WP_255914851.1">
    <property type="nucleotide sequence ID" value="NZ_JANFQO010000011.1"/>
</dbReference>
<comment type="caution">
    <text evidence="2">The sequence shown here is derived from an EMBL/GenBank/DDBJ whole genome shotgun (WGS) entry which is preliminary data.</text>
</comment>
<evidence type="ECO:0000313" key="2">
    <source>
        <dbReference type="EMBL" id="MCQ4165661.1"/>
    </source>
</evidence>
<keyword evidence="1" id="KW-1133">Transmembrane helix</keyword>
<keyword evidence="3" id="KW-1185">Reference proteome</keyword>
<keyword evidence="1" id="KW-0472">Membrane</keyword>
<keyword evidence="1" id="KW-0812">Transmembrane</keyword>
<organism evidence="2 3">
    <name type="scientific">Tahibacter harae</name>
    <dbReference type="NCBI Taxonomy" id="2963937"/>
    <lineage>
        <taxon>Bacteria</taxon>
        <taxon>Pseudomonadati</taxon>
        <taxon>Pseudomonadota</taxon>
        <taxon>Gammaproteobacteria</taxon>
        <taxon>Lysobacterales</taxon>
        <taxon>Rhodanobacteraceae</taxon>
        <taxon>Tahibacter</taxon>
    </lineage>
</organism>
<protein>
    <submittedName>
        <fullName evidence="2">Uncharacterized protein</fullName>
    </submittedName>
</protein>
<evidence type="ECO:0000313" key="3">
    <source>
        <dbReference type="Proteomes" id="UP001165498"/>
    </source>
</evidence>